<evidence type="ECO:0000256" key="2">
    <source>
        <dbReference type="SAM" id="Phobius"/>
    </source>
</evidence>
<feature type="region of interest" description="Disordered" evidence="1">
    <location>
        <begin position="138"/>
        <end position="159"/>
    </location>
</feature>
<keyword evidence="2" id="KW-1133">Transmembrane helix</keyword>
<accession>A0A915N726</accession>
<dbReference type="AlphaFoldDB" id="A0A915N726"/>
<protein>
    <submittedName>
        <fullName evidence="4">Uncharacterized protein</fullName>
    </submittedName>
</protein>
<keyword evidence="2" id="KW-0812">Transmembrane</keyword>
<reference evidence="4" key="1">
    <citation type="submission" date="2022-11" db="UniProtKB">
        <authorList>
            <consortium name="WormBaseParasite"/>
        </authorList>
    </citation>
    <scope>IDENTIFICATION</scope>
</reference>
<name>A0A915N726_MELJA</name>
<keyword evidence="2" id="KW-0472">Membrane</keyword>
<sequence length="326" mass="37986">MFQYNVEDNLRIKRATFAERRLARQLAKMILRALFSDETIEKLDKIIYYLAAGFIYLFFIASPIAAHIFTVTCNFPEFDWFRNHWPFGGGHGQNNDGGNNQQINQFNQQIHPPVDPHVHPPVHQPAQQIPWFHDPQQEPQQAFSYSDNNYTNSQSSSNLHPIRSFRRQLSVNYPPYPQQYSDDEESDIGEEHSHSTHYSYQDRKRRSVTLMSQNDKEKVENGGIQENNSYKTQIINLDSKQKFKGKGLRSSTLDGTQSFVAATKTKNPYFPTSSTKNFEKKNRKKRDILEALREAWENCGEWLGNIFVLINLIAFFGIFVYLCYVL</sequence>
<feature type="transmembrane region" description="Helical" evidence="2">
    <location>
        <begin position="302"/>
        <end position="324"/>
    </location>
</feature>
<evidence type="ECO:0000313" key="4">
    <source>
        <dbReference type="WBParaSite" id="scaffold9007_cov145.g13574"/>
    </source>
</evidence>
<evidence type="ECO:0000256" key="1">
    <source>
        <dbReference type="SAM" id="MobiDB-lite"/>
    </source>
</evidence>
<organism evidence="3 4">
    <name type="scientific">Meloidogyne javanica</name>
    <name type="common">Root-knot nematode worm</name>
    <dbReference type="NCBI Taxonomy" id="6303"/>
    <lineage>
        <taxon>Eukaryota</taxon>
        <taxon>Metazoa</taxon>
        <taxon>Ecdysozoa</taxon>
        <taxon>Nematoda</taxon>
        <taxon>Chromadorea</taxon>
        <taxon>Rhabditida</taxon>
        <taxon>Tylenchina</taxon>
        <taxon>Tylenchomorpha</taxon>
        <taxon>Tylenchoidea</taxon>
        <taxon>Meloidogynidae</taxon>
        <taxon>Meloidogyninae</taxon>
        <taxon>Meloidogyne</taxon>
        <taxon>Meloidogyne incognita group</taxon>
    </lineage>
</organism>
<proteinExistence type="predicted"/>
<evidence type="ECO:0000313" key="3">
    <source>
        <dbReference type="Proteomes" id="UP000887561"/>
    </source>
</evidence>
<dbReference type="WBParaSite" id="scaffold9007_cov145.g13574">
    <property type="protein sequence ID" value="scaffold9007_cov145.g13574"/>
    <property type="gene ID" value="scaffold9007_cov145.g13574"/>
</dbReference>
<dbReference type="Proteomes" id="UP000887561">
    <property type="component" value="Unplaced"/>
</dbReference>
<keyword evidence="3" id="KW-1185">Reference proteome</keyword>
<feature type="transmembrane region" description="Helical" evidence="2">
    <location>
        <begin position="46"/>
        <end position="69"/>
    </location>
</feature>
<feature type="region of interest" description="Disordered" evidence="1">
    <location>
        <begin position="172"/>
        <end position="207"/>
    </location>
</feature>